<evidence type="ECO:0000256" key="7">
    <source>
        <dbReference type="RuleBase" id="RU363032"/>
    </source>
</evidence>
<dbReference type="Proteomes" id="UP000234789">
    <property type="component" value="Unassembled WGS sequence"/>
</dbReference>
<keyword evidence="5 7" id="KW-1133">Transmembrane helix</keyword>
<dbReference type="SUPFAM" id="SSF161098">
    <property type="entry name" value="MetI-like"/>
    <property type="match status" value="1"/>
</dbReference>
<dbReference type="PANTHER" id="PTHR43744:SF9">
    <property type="entry name" value="POLYGALACTURONAN_RHAMNOGALACTURONAN TRANSPORT SYSTEM PERMEASE PROTEIN YTCP"/>
    <property type="match status" value="1"/>
</dbReference>
<feature type="transmembrane region" description="Helical" evidence="7">
    <location>
        <begin position="12"/>
        <end position="34"/>
    </location>
</feature>
<dbReference type="RefSeq" id="WP_101808562.1">
    <property type="nucleotide sequence ID" value="NZ_NFEZ01000004.1"/>
</dbReference>
<accession>A0A2N5N298</accession>
<sequence>MPATREDRAFGIVVYAVLGIVSLIVLYPLYYVLIASFSEPLKIMNGEIWLWPKGFTIDSYAKILDNDAILRGFLNTVLYTVAGTALNLTMTVLAAYPLSRSDFVGRSLFMGLMVFTMFFGGGLIPSYLLIKNLGLLDTFWVMILPGAVSIWNIIIMRTYFQQSIPPEIQEAAVIDGCSSFGTLLRVVLPLSMPILAVTVLFYAVGHWNAFFNALLYLSDRPKFPLQLILREILIQGQTDDMVRASTESAIKARQAVEGIKYAVLIVANIPMLLLYPFLQRYFVKGILVGAIKG</sequence>
<feature type="transmembrane region" description="Helical" evidence="7">
    <location>
        <begin position="139"/>
        <end position="160"/>
    </location>
</feature>
<dbReference type="Gene3D" id="1.10.3720.10">
    <property type="entry name" value="MetI-like"/>
    <property type="match status" value="1"/>
</dbReference>
<dbReference type="PROSITE" id="PS50928">
    <property type="entry name" value="ABC_TM1"/>
    <property type="match status" value="1"/>
</dbReference>
<comment type="caution">
    <text evidence="9">The sequence shown here is derived from an EMBL/GenBank/DDBJ whole genome shotgun (WGS) entry which is preliminary data.</text>
</comment>
<dbReference type="InterPro" id="IPR035906">
    <property type="entry name" value="MetI-like_sf"/>
</dbReference>
<evidence type="ECO:0000256" key="4">
    <source>
        <dbReference type="ARBA" id="ARBA00022692"/>
    </source>
</evidence>
<feature type="domain" description="ABC transmembrane type-1" evidence="8">
    <location>
        <begin position="73"/>
        <end position="278"/>
    </location>
</feature>
<evidence type="ECO:0000313" key="9">
    <source>
        <dbReference type="EMBL" id="PLT44455.1"/>
    </source>
</evidence>
<comment type="similarity">
    <text evidence="7">Belongs to the binding-protein-dependent transport system permease family.</text>
</comment>
<keyword evidence="2 7" id="KW-0813">Transport</keyword>
<feature type="transmembrane region" description="Helical" evidence="7">
    <location>
        <begin position="108"/>
        <end position="127"/>
    </location>
</feature>
<dbReference type="GO" id="GO:0055085">
    <property type="term" value="P:transmembrane transport"/>
    <property type="evidence" value="ECO:0007669"/>
    <property type="project" value="InterPro"/>
</dbReference>
<comment type="subcellular location">
    <subcellularLocation>
        <location evidence="1 7">Cell membrane</location>
        <topology evidence="1 7">Multi-pass membrane protein</topology>
    </subcellularLocation>
</comment>
<feature type="transmembrane region" description="Helical" evidence="7">
    <location>
        <begin position="194"/>
        <end position="217"/>
    </location>
</feature>
<evidence type="ECO:0000256" key="5">
    <source>
        <dbReference type="ARBA" id="ARBA00022989"/>
    </source>
</evidence>
<evidence type="ECO:0000256" key="6">
    <source>
        <dbReference type="ARBA" id="ARBA00023136"/>
    </source>
</evidence>
<dbReference type="AlphaFoldDB" id="A0A2N5N298"/>
<keyword evidence="10" id="KW-1185">Reference proteome</keyword>
<dbReference type="GO" id="GO:0005886">
    <property type="term" value="C:plasma membrane"/>
    <property type="evidence" value="ECO:0007669"/>
    <property type="project" value="UniProtKB-SubCell"/>
</dbReference>
<feature type="transmembrane region" description="Helical" evidence="7">
    <location>
        <begin position="261"/>
        <end position="278"/>
    </location>
</feature>
<keyword evidence="4 7" id="KW-0812">Transmembrane</keyword>
<proteinExistence type="inferred from homology"/>
<keyword evidence="6 7" id="KW-0472">Membrane</keyword>
<reference evidence="9 10" key="1">
    <citation type="submission" date="2017-05" db="EMBL/GenBank/DDBJ databases">
        <title>Functional genome analysis of Paenibacillus pasadenensis strain R16: insights on endophytic life style and antifungal activity.</title>
        <authorList>
            <person name="Passera A."/>
            <person name="Marcolungo L."/>
            <person name="Casati P."/>
            <person name="Brasca M."/>
            <person name="Quaglino F."/>
            <person name="Delledonne M."/>
        </authorList>
    </citation>
    <scope>NUCLEOTIDE SEQUENCE [LARGE SCALE GENOMIC DNA]</scope>
    <source>
        <strain evidence="9 10">R16</strain>
    </source>
</reference>
<dbReference type="PANTHER" id="PTHR43744">
    <property type="entry name" value="ABC TRANSPORTER PERMEASE PROTEIN MG189-RELATED-RELATED"/>
    <property type="match status" value="1"/>
</dbReference>
<keyword evidence="3" id="KW-1003">Cell membrane</keyword>
<feature type="transmembrane region" description="Helical" evidence="7">
    <location>
        <begin position="77"/>
        <end position="96"/>
    </location>
</feature>
<evidence type="ECO:0000256" key="1">
    <source>
        <dbReference type="ARBA" id="ARBA00004651"/>
    </source>
</evidence>
<dbReference type="CDD" id="cd06261">
    <property type="entry name" value="TM_PBP2"/>
    <property type="match status" value="1"/>
</dbReference>
<dbReference type="Pfam" id="PF00528">
    <property type="entry name" value="BPD_transp_1"/>
    <property type="match status" value="1"/>
</dbReference>
<protein>
    <submittedName>
        <fullName evidence="9">Xylose ABC transporter, permease component</fullName>
    </submittedName>
</protein>
<dbReference type="InterPro" id="IPR000515">
    <property type="entry name" value="MetI-like"/>
</dbReference>
<organism evidence="9 10">
    <name type="scientific">Paenibacillus pasadenensis</name>
    <dbReference type="NCBI Taxonomy" id="217090"/>
    <lineage>
        <taxon>Bacteria</taxon>
        <taxon>Bacillati</taxon>
        <taxon>Bacillota</taxon>
        <taxon>Bacilli</taxon>
        <taxon>Bacillales</taxon>
        <taxon>Paenibacillaceae</taxon>
        <taxon>Paenibacillus</taxon>
    </lineage>
</organism>
<evidence type="ECO:0000256" key="2">
    <source>
        <dbReference type="ARBA" id="ARBA00022448"/>
    </source>
</evidence>
<name>A0A2N5N298_9BACL</name>
<evidence type="ECO:0000313" key="10">
    <source>
        <dbReference type="Proteomes" id="UP000234789"/>
    </source>
</evidence>
<evidence type="ECO:0000256" key="3">
    <source>
        <dbReference type="ARBA" id="ARBA00022475"/>
    </source>
</evidence>
<evidence type="ECO:0000259" key="8">
    <source>
        <dbReference type="PROSITE" id="PS50928"/>
    </source>
</evidence>
<dbReference type="EMBL" id="NFEZ01000004">
    <property type="protein sequence ID" value="PLT44455.1"/>
    <property type="molecule type" value="Genomic_DNA"/>
</dbReference>
<gene>
    <name evidence="9" type="ORF">B8V81_2886</name>
</gene>